<gene>
    <name evidence="1" type="ORF">CSOL1703_00016676</name>
</gene>
<evidence type="ECO:0000313" key="1">
    <source>
        <dbReference type="EMBL" id="CAH0054609.1"/>
    </source>
</evidence>
<keyword evidence="2" id="KW-1185">Reference proteome</keyword>
<comment type="caution">
    <text evidence="1">The sequence shown here is derived from an EMBL/GenBank/DDBJ whole genome shotgun (WGS) entry which is preliminary data.</text>
</comment>
<protein>
    <submittedName>
        <fullName evidence="1">Uncharacterized protein</fullName>
    </submittedName>
</protein>
<dbReference type="EMBL" id="CABFOC020000050">
    <property type="protein sequence ID" value="CAH0054609.1"/>
    <property type="molecule type" value="Genomic_DNA"/>
</dbReference>
<dbReference type="AlphaFoldDB" id="A0A9P0EN15"/>
<sequence>MANTNTDQVFQDAFAGADQAEGIFDDSFGDLGLEFMLSDPQFDPSDFFLPGDGIMNSLPAPSIGEYVVDESSQANTELDIGNSFMELASTMADNLTGLDSMNLPDASGLTCTNISNWDEVYPGFSLGNAGIKPVDADRGGISQDTLSGREQANAMITIQDTLFRESTSYVSLPSVLQRN</sequence>
<evidence type="ECO:0000313" key="2">
    <source>
        <dbReference type="Proteomes" id="UP000775872"/>
    </source>
</evidence>
<accession>A0A9P0EN15</accession>
<name>A0A9P0EN15_9HYPO</name>
<reference evidence="2" key="1">
    <citation type="submission" date="2019-06" db="EMBL/GenBank/DDBJ databases">
        <authorList>
            <person name="Broberg M."/>
        </authorList>
    </citation>
    <scope>NUCLEOTIDE SEQUENCE [LARGE SCALE GENOMIC DNA]</scope>
</reference>
<dbReference type="Proteomes" id="UP000775872">
    <property type="component" value="Unassembled WGS sequence"/>
</dbReference>
<proteinExistence type="predicted"/>
<organism evidence="1 2">
    <name type="scientific">Clonostachys solani</name>
    <dbReference type="NCBI Taxonomy" id="160281"/>
    <lineage>
        <taxon>Eukaryota</taxon>
        <taxon>Fungi</taxon>
        <taxon>Dikarya</taxon>
        <taxon>Ascomycota</taxon>
        <taxon>Pezizomycotina</taxon>
        <taxon>Sordariomycetes</taxon>
        <taxon>Hypocreomycetidae</taxon>
        <taxon>Hypocreales</taxon>
        <taxon>Bionectriaceae</taxon>
        <taxon>Clonostachys</taxon>
    </lineage>
</organism>
<reference evidence="1 2" key="2">
    <citation type="submission" date="2021-10" db="EMBL/GenBank/DDBJ databases">
        <authorList>
            <person name="Piombo E."/>
        </authorList>
    </citation>
    <scope>NUCLEOTIDE SEQUENCE [LARGE SCALE GENOMIC DNA]</scope>
</reference>